<evidence type="ECO:0000256" key="8">
    <source>
        <dbReference type="ARBA" id="ARBA00023242"/>
    </source>
</evidence>
<evidence type="ECO:0000256" key="7">
    <source>
        <dbReference type="ARBA" id="ARBA00023125"/>
    </source>
</evidence>
<evidence type="ECO:0000313" key="12">
    <source>
        <dbReference type="EnsemblMetazoa" id="XP_019771109.1"/>
    </source>
</evidence>
<keyword evidence="6" id="KW-0067">ATP-binding</keyword>
<dbReference type="InterPro" id="IPR001650">
    <property type="entry name" value="Helicase_C-like"/>
</dbReference>
<dbReference type="PANTHER" id="PTHR45797">
    <property type="entry name" value="RAD54-LIKE"/>
    <property type="match status" value="1"/>
</dbReference>
<dbReference type="CDD" id="cd18069">
    <property type="entry name" value="DEXHc_ARIP4"/>
    <property type="match status" value="1"/>
</dbReference>
<keyword evidence="7" id="KW-0238">DNA-binding</keyword>
<dbReference type="Pfam" id="PF00271">
    <property type="entry name" value="Helicase_C"/>
    <property type="match status" value="1"/>
</dbReference>
<dbReference type="CDD" id="cd18793">
    <property type="entry name" value="SF2_C_SNF"/>
    <property type="match status" value="1"/>
</dbReference>
<organism evidence="12 13">
    <name type="scientific">Dendroctonus ponderosae</name>
    <name type="common">Mountain pine beetle</name>
    <dbReference type="NCBI Taxonomy" id="77166"/>
    <lineage>
        <taxon>Eukaryota</taxon>
        <taxon>Metazoa</taxon>
        <taxon>Ecdysozoa</taxon>
        <taxon>Arthropoda</taxon>
        <taxon>Hexapoda</taxon>
        <taxon>Insecta</taxon>
        <taxon>Pterygota</taxon>
        <taxon>Neoptera</taxon>
        <taxon>Endopterygota</taxon>
        <taxon>Coleoptera</taxon>
        <taxon>Polyphaga</taxon>
        <taxon>Cucujiformia</taxon>
        <taxon>Curculionidae</taxon>
        <taxon>Scolytinae</taxon>
        <taxon>Dendroctonus</taxon>
    </lineage>
</organism>
<evidence type="ECO:0000259" key="10">
    <source>
        <dbReference type="PROSITE" id="PS51192"/>
    </source>
</evidence>
<dbReference type="Proteomes" id="UP000019118">
    <property type="component" value="Unassembled WGS sequence"/>
</dbReference>
<dbReference type="Gene3D" id="3.40.50.10810">
    <property type="entry name" value="Tandem AAA-ATPase domain"/>
    <property type="match status" value="1"/>
</dbReference>
<keyword evidence="13" id="KW-1185">Reference proteome</keyword>
<evidence type="ECO:0000256" key="6">
    <source>
        <dbReference type="ARBA" id="ARBA00022840"/>
    </source>
</evidence>
<feature type="compositionally biased region" description="Basic and acidic residues" evidence="9">
    <location>
        <begin position="18"/>
        <end position="42"/>
    </location>
</feature>
<dbReference type="InterPro" id="IPR014001">
    <property type="entry name" value="Helicase_ATP-bd"/>
</dbReference>
<feature type="compositionally biased region" description="Polar residues" evidence="9">
    <location>
        <begin position="2210"/>
        <end position="2236"/>
    </location>
</feature>
<dbReference type="GO" id="GO:0016887">
    <property type="term" value="F:ATP hydrolysis activity"/>
    <property type="evidence" value="ECO:0007669"/>
    <property type="project" value="InterPro"/>
</dbReference>
<evidence type="ECO:0000256" key="5">
    <source>
        <dbReference type="ARBA" id="ARBA00022806"/>
    </source>
</evidence>
<evidence type="ECO:0000313" key="13">
    <source>
        <dbReference type="Proteomes" id="UP000019118"/>
    </source>
</evidence>
<feature type="region of interest" description="Disordered" evidence="9">
    <location>
        <begin position="1929"/>
        <end position="1974"/>
    </location>
</feature>
<evidence type="ECO:0000256" key="9">
    <source>
        <dbReference type="SAM" id="MobiDB-lite"/>
    </source>
</evidence>
<feature type="compositionally biased region" description="Polar residues" evidence="9">
    <location>
        <begin position="1939"/>
        <end position="1957"/>
    </location>
</feature>
<feature type="region of interest" description="Disordered" evidence="9">
    <location>
        <begin position="2135"/>
        <end position="2236"/>
    </location>
</feature>
<dbReference type="PROSITE" id="PS51192">
    <property type="entry name" value="HELICASE_ATP_BIND_1"/>
    <property type="match status" value="1"/>
</dbReference>
<dbReference type="InterPro" id="IPR000330">
    <property type="entry name" value="SNF2_N"/>
</dbReference>
<feature type="compositionally biased region" description="Basic and acidic residues" evidence="9">
    <location>
        <begin position="2017"/>
        <end position="2034"/>
    </location>
</feature>
<dbReference type="InterPro" id="IPR027417">
    <property type="entry name" value="P-loop_NTPase"/>
</dbReference>
<evidence type="ECO:0008006" key="14">
    <source>
        <dbReference type="Google" id="ProtNLM"/>
    </source>
</evidence>
<dbReference type="EnsemblMetazoa" id="XM_019915550.1">
    <property type="protein sequence ID" value="XP_019771109.1"/>
    <property type="gene ID" value="LOC109545060"/>
</dbReference>
<feature type="region of interest" description="Disordered" evidence="9">
    <location>
        <begin position="171"/>
        <end position="198"/>
    </location>
</feature>
<proteinExistence type="inferred from homology"/>
<keyword evidence="8" id="KW-0539">Nucleus</keyword>
<reference evidence="12" key="2">
    <citation type="submission" date="2024-08" db="UniProtKB">
        <authorList>
            <consortium name="EnsemblMetazoa"/>
        </authorList>
    </citation>
    <scope>IDENTIFICATION</scope>
</reference>
<evidence type="ECO:0000256" key="2">
    <source>
        <dbReference type="ARBA" id="ARBA00007025"/>
    </source>
</evidence>
<feature type="compositionally biased region" description="Polar residues" evidence="9">
    <location>
        <begin position="2075"/>
        <end position="2106"/>
    </location>
</feature>
<dbReference type="EnsemblMetazoa" id="XM_019915551.1">
    <property type="protein sequence ID" value="XP_019771110.1"/>
    <property type="gene ID" value="LOC109545060"/>
</dbReference>
<dbReference type="InterPro" id="IPR044573">
    <property type="entry name" value="ARIP4_DEXHc"/>
</dbReference>
<feature type="compositionally biased region" description="Pro residues" evidence="9">
    <location>
        <begin position="2161"/>
        <end position="2173"/>
    </location>
</feature>
<comment type="subcellular location">
    <subcellularLocation>
        <location evidence="1">Nucleus</location>
    </subcellularLocation>
</comment>
<feature type="compositionally biased region" description="Polar residues" evidence="9">
    <location>
        <begin position="462"/>
        <end position="471"/>
    </location>
</feature>
<feature type="compositionally biased region" description="Basic and acidic residues" evidence="9">
    <location>
        <begin position="1646"/>
        <end position="1671"/>
    </location>
</feature>
<name>A0AAR5QD05_DENPD</name>
<feature type="region of interest" description="Disordered" evidence="9">
    <location>
        <begin position="425"/>
        <end position="563"/>
    </location>
</feature>
<dbReference type="SMART" id="SM00487">
    <property type="entry name" value="DEXDc"/>
    <property type="match status" value="1"/>
</dbReference>
<dbReference type="GO" id="GO:0005524">
    <property type="term" value="F:ATP binding"/>
    <property type="evidence" value="ECO:0007669"/>
    <property type="project" value="UniProtKB-KW"/>
</dbReference>
<evidence type="ECO:0000259" key="11">
    <source>
        <dbReference type="PROSITE" id="PS51194"/>
    </source>
</evidence>
<protein>
    <recommendedName>
        <fullName evidence="14">Helicase ARIP4</fullName>
    </recommendedName>
</protein>
<feature type="compositionally biased region" description="Acidic residues" evidence="9">
    <location>
        <begin position="523"/>
        <end position="546"/>
    </location>
</feature>
<feature type="compositionally biased region" description="Low complexity" evidence="9">
    <location>
        <begin position="2150"/>
        <end position="2160"/>
    </location>
</feature>
<feature type="compositionally biased region" description="Basic and acidic residues" evidence="9">
    <location>
        <begin position="102"/>
        <end position="115"/>
    </location>
</feature>
<feature type="region of interest" description="Disordered" evidence="9">
    <location>
        <begin position="1252"/>
        <end position="1273"/>
    </location>
</feature>
<feature type="region of interest" description="Disordered" evidence="9">
    <location>
        <begin position="1"/>
        <end position="83"/>
    </location>
</feature>
<feature type="region of interest" description="Disordered" evidence="9">
    <location>
        <begin position="1646"/>
        <end position="1702"/>
    </location>
</feature>
<feature type="domain" description="Helicase ATP-binding" evidence="10">
    <location>
        <begin position="612"/>
        <end position="827"/>
    </location>
</feature>
<dbReference type="GO" id="GO:0004386">
    <property type="term" value="F:helicase activity"/>
    <property type="evidence" value="ECO:0007669"/>
    <property type="project" value="UniProtKB-KW"/>
</dbReference>
<feature type="compositionally biased region" description="Acidic residues" evidence="9">
    <location>
        <begin position="43"/>
        <end position="67"/>
    </location>
</feature>
<dbReference type="Gene3D" id="3.40.50.300">
    <property type="entry name" value="P-loop containing nucleotide triphosphate hydrolases"/>
    <property type="match status" value="1"/>
</dbReference>
<dbReference type="GeneID" id="109545060"/>
<keyword evidence="4" id="KW-0378">Hydrolase</keyword>
<dbReference type="SUPFAM" id="SSF52540">
    <property type="entry name" value="P-loop containing nucleoside triphosphate hydrolases"/>
    <property type="match status" value="2"/>
</dbReference>
<accession>A0AAR5QD05</accession>
<feature type="compositionally biased region" description="Pro residues" evidence="9">
    <location>
        <begin position="2195"/>
        <end position="2209"/>
    </location>
</feature>
<evidence type="ECO:0000256" key="3">
    <source>
        <dbReference type="ARBA" id="ARBA00022741"/>
    </source>
</evidence>
<comment type="similarity">
    <text evidence="2">Belongs to the SNF2/RAD54 helicase family.</text>
</comment>
<feature type="region of interest" description="Disordered" evidence="9">
    <location>
        <begin position="2010"/>
        <end position="2107"/>
    </location>
</feature>
<evidence type="ECO:0000256" key="1">
    <source>
        <dbReference type="ARBA" id="ARBA00004123"/>
    </source>
</evidence>
<dbReference type="KEGG" id="dpa:109545060"/>
<dbReference type="InterPro" id="IPR038718">
    <property type="entry name" value="SNF2-like_sf"/>
</dbReference>
<feature type="compositionally biased region" description="Acidic residues" evidence="9">
    <location>
        <begin position="126"/>
        <end position="146"/>
    </location>
</feature>
<feature type="region of interest" description="Disordered" evidence="9">
    <location>
        <begin position="102"/>
        <end position="146"/>
    </location>
</feature>
<evidence type="ECO:0000256" key="4">
    <source>
        <dbReference type="ARBA" id="ARBA00022801"/>
    </source>
</evidence>
<dbReference type="SMART" id="SM00490">
    <property type="entry name" value="HELICc"/>
    <property type="match status" value="1"/>
</dbReference>
<dbReference type="InterPro" id="IPR049730">
    <property type="entry name" value="SNF2/RAD54-like_C"/>
</dbReference>
<feature type="compositionally biased region" description="Basic residues" evidence="9">
    <location>
        <begin position="975"/>
        <end position="985"/>
    </location>
</feature>
<keyword evidence="3" id="KW-0547">Nucleotide-binding</keyword>
<feature type="compositionally biased region" description="Polar residues" evidence="9">
    <location>
        <begin position="1261"/>
        <end position="1273"/>
    </location>
</feature>
<dbReference type="GO" id="GO:0005634">
    <property type="term" value="C:nucleus"/>
    <property type="evidence" value="ECO:0007669"/>
    <property type="project" value="UniProtKB-SubCell"/>
</dbReference>
<dbReference type="PROSITE" id="PS51194">
    <property type="entry name" value="HELICASE_CTER"/>
    <property type="match status" value="1"/>
</dbReference>
<dbReference type="GO" id="GO:0003677">
    <property type="term" value="F:DNA binding"/>
    <property type="evidence" value="ECO:0007669"/>
    <property type="project" value="UniProtKB-KW"/>
</dbReference>
<feature type="region of interest" description="Disordered" evidence="9">
    <location>
        <begin position="971"/>
        <end position="998"/>
    </location>
</feature>
<feature type="domain" description="Helicase C-terminal" evidence="11">
    <location>
        <begin position="1422"/>
        <end position="1595"/>
    </location>
</feature>
<feature type="compositionally biased region" description="Low complexity" evidence="9">
    <location>
        <begin position="2174"/>
        <end position="2194"/>
    </location>
</feature>
<dbReference type="InterPro" id="IPR044574">
    <property type="entry name" value="ARIP4-like"/>
</dbReference>
<keyword evidence="5" id="KW-0347">Helicase</keyword>
<dbReference type="Pfam" id="PF00176">
    <property type="entry name" value="SNF2-rel_dom"/>
    <property type="match status" value="1"/>
</dbReference>
<dbReference type="PANTHER" id="PTHR45797:SF1">
    <property type="entry name" value="HELICASE ARIP4"/>
    <property type="match status" value="1"/>
</dbReference>
<sequence>MEPALQRLGDVTIQRLQKPKELKEEPPSKPESVEQPKAKEEHETSEELCPSDEESDEEFEGNEELDFESPVSKPQPALSSSTALKRSIISSGLNLGPEISFKKFKSDTKQPEKDITPTVGTKSFENESEPNLSEDEMSYYDSDMGSESELQDLGADLGLNLGLDDVLKNMETKPQHGRPTSTTIFPSKAEAEPVSAVENNSLSGSNVAIKFPLEQPMTVKEEDDQSSNGENTSFFENLVEQAVVPTPTSSDPNVKNEIIDEDYEIDIKEKLKEMGEITFASVKKGDKPKASDSPTENEVVITKKTGDEVTVVSKGNLRRNIREVMDETKLDETTLAAQRQEAERLKRVQEQQRILREYQRQAQQEKMQQKVISLLQGNNFSKPGPSNQTRIGNTVLVKLPNGQTKSMTKVPRFDLLKMPKPEAPYSRYPSQHTGQITPLGPMGVPRGYPRLPFNSRRGSGVNLPTSLSFSPVTKRGPPLLPPRAHQSDSDSESEDRKNIAFPHLKSPKLRRGKTSDNQTIEVSSDDDCIVVSESEGDQGPDDDDHDDPSNSGMHTNDEFNQPDEKGRVLINVGHSEDDPDVFIAPQIARIIKPHQIGGVRFLYDNIVETINGFDSSAGFGCILAHSMGLGKTLQIVTFSDVFLRYTAAKTILCIMPINTLQNWMAEYNMWTPTSQAASASPLNSHGEVRPRNFNLHVLNDGHKTLIARQKVIHSWRSQGGVLLIGYEQFRLLSLKKNPKPKRKGVVAPDIPETEKNQCIFEEIYAALVNPGPDLVICDEGHRIKNSHASISAALKQLRTKRRVVLTGYPLQNNLTEYWCMVDFVRPNYLGSKTEFLNMFERPIMNGQCIDSTEADIKLMRYRAHVLHSLLVGFVQRRSHRVLQTVLPQKEEYVLLVRLTTFQRQLYDRFMNEVVRTQAVPNPLKAFAVCCKIWNHPDVLYNFLMKRARGDAVDLDLDEVAGAISGASSITDAKAKRGPGKPRKTVGPRGRPCKPAASVTPYSNNADSIVSSMQPPTNINGLLPTNTQSQFNLANTTASFSNAAKSSDTNYGPYTDEFNQPRTSFEGISQFFDDHMSQPSYSAPFGEKMGNLSPFLNPDANELHAQVSISETSQHQNHNVHHNQTVKGMSMSSVGIGEASNSQQSSANHTSLFNLDNQNTVTLAKANAKSTPMIPNLPSGISLTPVSAKSQANLQNTKIQAVNAHPQNESLGLSLRQSCGTTGDSLPNQLGSNLPVQDSEVKNNILNGFVQQKNSQKEQEYHQQGASYTNNAHPNQVSSYNWLKKEDTSSLINSNNLTNHKSDSSNESKPKINIISDIKLPSVFSSDRKINIISDFKIESKKDEREDDKYGVKQEWDKFKMEPKNELKIEDEAITLKTTENPLAKLVASLPIKDSKEDGGIPYDWAVELLKDYVSGQIENSAKFQILFCIIKESLALGDRLLVFSQSLITLDLIEQFLQTSIIPGQTCKWARNTSYYRLDGSTGAQEREKLINEFNSNPTIYLFLVSTRAGSLGINLIGANRVVVLDASWNPCHDTQAVCRVYRYGQRKPCFVYRLVVDNCLEKKIYDRQVSKQGMSDRVVDECNPDAHLTIKDVSTLCFDDKKDEGEIKDWSCCKDKYIDVVLQKVLDNHGTTLTKEPFQHESLLVDRKEKQLSQQEKRLAKKGYERDKNAARQPSYLSSSGRGHRPVASVRPMQQGGERPSRWIPAEHWQRQGMTAQEMTLPLDVVIPTHQADNDSIVIKAGQKVLVLKSPKGVYMQLESGKIVAIKTAIKVKGRADDSSMDPLKMASNPPFLSSQMKNNPLAGKSLKRVQKPTFQPVKSPFIPGLNKFTVKGTQKTTPNLVSRIQSISRKGQNIPIRQKPFELDADVRKAARVFGVPMPDSSESDITPISQVEKSALPNPLQADEGDELEKKITQLKKNISIQRVTSGGVKQPLKTPISSQPSPRLYPTAQQQKPGQKVPEQQPKLPAKTSLQDHVKLKQDESVLEHLGQSTSRLENTPFQETLDSITAGFKNPDNLDHLDSEDDEIRHPLDGDEPDDEASSDASLDQSKLVAAADQGERNENSDQSDEVTYVSEQFSESAEQRFTGQQVPLKSENSTDYNTAPGNYNYGYNYNMAPFQNHPPQQPSYNFPLQPPPPPFDGYSGYQHGQAPYNYGYQGYPPPQPHYPPLHPQPGYEYNSSAPVYPSYPAYPQQYPPPPQGIYPPPAPNTVNTSFPDYPQYPNQTQSTSTYYQNS</sequence>
<reference evidence="13" key="1">
    <citation type="journal article" date="2013" name="Genome Biol.">
        <title>Draft genome of the mountain pine beetle, Dendroctonus ponderosae Hopkins, a major forest pest.</title>
        <authorList>
            <person name="Keeling C.I."/>
            <person name="Yuen M.M."/>
            <person name="Liao N.Y."/>
            <person name="Docking T.R."/>
            <person name="Chan S.K."/>
            <person name="Taylor G.A."/>
            <person name="Palmquist D.L."/>
            <person name="Jackman S.D."/>
            <person name="Nguyen A."/>
            <person name="Li M."/>
            <person name="Henderson H."/>
            <person name="Janes J.K."/>
            <person name="Zhao Y."/>
            <person name="Pandoh P."/>
            <person name="Moore R."/>
            <person name="Sperling F.A."/>
            <person name="Huber D.P."/>
            <person name="Birol I."/>
            <person name="Jones S.J."/>
            <person name="Bohlmann J."/>
        </authorList>
    </citation>
    <scope>NUCLEOTIDE SEQUENCE</scope>
</reference>